<reference evidence="6 7" key="1">
    <citation type="submission" date="2017-10" db="EMBL/GenBank/DDBJ databases">
        <title>Comparative genomics in systemic dimorphic fungi from Ajellomycetaceae.</title>
        <authorList>
            <person name="Munoz J.F."/>
            <person name="Mcewen J.G."/>
            <person name="Clay O.K."/>
            <person name="Cuomo C.A."/>
        </authorList>
    </citation>
    <scope>NUCLEOTIDE SEQUENCE [LARGE SCALE GENOMIC DNA]</scope>
    <source>
        <strain evidence="6 7">UAMH5409</strain>
    </source>
</reference>
<accession>A0A2B7XSY9</accession>
<keyword evidence="3" id="KW-0539">Nucleus</keyword>
<dbReference type="PANTHER" id="PTHR12900">
    <property type="entry name" value="MITOTIC AND DNA DAMAGE CHECKPOINT PROTEIN HUS1"/>
    <property type="match status" value="1"/>
</dbReference>
<evidence type="ECO:0000256" key="2">
    <source>
        <dbReference type="ARBA" id="ARBA00005563"/>
    </source>
</evidence>
<protein>
    <recommendedName>
        <fullName evidence="4">Checkpoint protein</fullName>
    </recommendedName>
</protein>
<dbReference type="PANTHER" id="PTHR12900:SF0">
    <property type="entry name" value="CHECKPOINT PROTEIN"/>
    <property type="match status" value="1"/>
</dbReference>
<dbReference type="EMBL" id="PDNB01000068">
    <property type="protein sequence ID" value="PGH11762.1"/>
    <property type="molecule type" value="Genomic_DNA"/>
</dbReference>
<evidence type="ECO:0000256" key="4">
    <source>
        <dbReference type="PIRNR" id="PIRNR011312"/>
    </source>
</evidence>
<keyword evidence="7" id="KW-1185">Reference proteome</keyword>
<dbReference type="Proteomes" id="UP000223968">
    <property type="component" value="Unassembled WGS sequence"/>
</dbReference>
<comment type="similarity">
    <text evidence="2 4">Belongs to the HUS1 family.</text>
</comment>
<evidence type="ECO:0000256" key="5">
    <source>
        <dbReference type="SAM" id="MobiDB-lite"/>
    </source>
</evidence>
<dbReference type="GO" id="GO:0005730">
    <property type="term" value="C:nucleolus"/>
    <property type="evidence" value="ECO:0007669"/>
    <property type="project" value="InterPro"/>
</dbReference>
<dbReference type="GO" id="GO:0000723">
    <property type="term" value="P:telomere maintenance"/>
    <property type="evidence" value="ECO:0007669"/>
    <property type="project" value="TreeGrafter"/>
</dbReference>
<evidence type="ECO:0000256" key="1">
    <source>
        <dbReference type="ARBA" id="ARBA00004123"/>
    </source>
</evidence>
<gene>
    <name evidence="6" type="ORF">AJ79_04663</name>
</gene>
<feature type="region of interest" description="Disordered" evidence="5">
    <location>
        <begin position="121"/>
        <end position="158"/>
    </location>
</feature>
<name>A0A2B7XSY9_9EURO</name>
<comment type="subcellular location">
    <subcellularLocation>
        <location evidence="1">Nucleus</location>
    </subcellularLocation>
</comment>
<dbReference type="AlphaFoldDB" id="A0A2B7XSY9"/>
<evidence type="ECO:0000256" key="3">
    <source>
        <dbReference type="ARBA" id="ARBA00023242"/>
    </source>
</evidence>
<dbReference type="OrthoDB" id="419537at2759"/>
<proteinExistence type="inferred from homology"/>
<dbReference type="GO" id="GO:0031573">
    <property type="term" value="P:mitotic intra-S DNA damage checkpoint signaling"/>
    <property type="evidence" value="ECO:0007669"/>
    <property type="project" value="TreeGrafter"/>
</dbReference>
<evidence type="ECO:0000313" key="7">
    <source>
        <dbReference type="Proteomes" id="UP000223968"/>
    </source>
</evidence>
<dbReference type="STRING" id="1447875.A0A2B7XSY9"/>
<dbReference type="InterPro" id="IPR016580">
    <property type="entry name" value="HUS1"/>
</dbReference>
<dbReference type="InterPro" id="IPR007150">
    <property type="entry name" value="HUS1/Mec3"/>
</dbReference>
<comment type="caution">
    <text evidence="6">The sequence shown here is derived from an EMBL/GenBank/DDBJ whole genome shotgun (WGS) entry which is preliminary data.</text>
</comment>
<organism evidence="6 7">
    <name type="scientific">Helicocarpus griseus UAMH5409</name>
    <dbReference type="NCBI Taxonomy" id="1447875"/>
    <lineage>
        <taxon>Eukaryota</taxon>
        <taxon>Fungi</taxon>
        <taxon>Dikarya</taxon>
        <taxon>Ascomycota</taxon>
        <taxon>Pezizomycotina</taxon>
        <taxon>Eurotiomycetes</taxon>
        <taxon>Eurotiomycetidae</taxon>
        <taxon>Onygenales</taxon>
        <taxon>Ajellomycetaceae</taxon>
        <taxon>Helicocarpus</taxon>
    </lineage>
</organism>
<dbReference type="GO" id="GO:0044778">
    <property type="term" value="P:meiotic DNA integrity checkpoint signaling"/>
    <property type="evidence" value="ECO:0007669"/>
    <property type="project" value="TreeGrafter"/>
</dbReference>
<dbReference type="PIRSF" id="PIRSF011312">
    <property type="entry name" value="Cell_cycle_HUS1"/>
    <property type="match status" value="1"/>
</dbReference>
<sequence length="413" mass="44162">MRFRSQLTNINTFAKFTASLSSLGKICWVRLEDEVVRFTIIPDQGTQVWAQLPIDTVFESYSISAASGVINLEVPIGALHRALRSASSATSAQLRLTKKGPLPLLALTIVTSSWTSGKNALGVGNSSNADSSGMPPPPPGSIELGEAGPMTAAADGPRERETVITQEIPVRVLAPSTVEGLHEPRCRSPDVHIVLPSLIQLKSISERFTKLAMDPAAKSITSGGTTGLTSTQGVAAGVNSSPKLELSANMHGSLKLAIATDTLRISSVWTGLLNPPLDPAQLSQDELEQLPSERMRVLGGENGEAEEGWAKVRIDGRDWGRVLSVGRLSPRVVACFIHDTALILYVYLPDSQSGADSCLTVSLFSVPVPFSLHPPAASILFIPAVPANGRTHFTNRFLYQLTTLQYYINSYAA</sequence>
<dbReference type="Pfam" id="PF04005">
    <property type="entry name" value="Hus1"/>
    <property type="match status" value="1"/>
</dbReference>
<evidence type="ECO:0000313" key="6">
    <source>
        <dbReference type="EMBL" id="PGH11762.1"/>
    </source>
</evidence>
<dbReference type="GO" id="GO:0000724">
    <property type="term" value="P:double-strand break repair via homologous recombination"/>
    <property type="evidence" value="ECO:0007669"/>
    <property type="project" value="TreeGrafter"/>
</dbReference>
<dbReference type="GO" id="GO:0006289">
    <property type="term" value="P:nucleotide-excision repair"/>
    <property type="evidence" value="ECO:0007669"/>
    <property type="project" value="TreeGrafter"/>
</dbReference>
<dbReference type="GO" id="GO:0030896">
    <property type="term" value="C:checkpoint clamp complex"/>
    <property type="evidence" value="ECO:0007669"/>
    <property type="project" value="InterPro"/>
</dbReference>
<dbReference type="GO" id="GO:0033314">
    <property type="term" value="P:mitotic DNA replication checkpoint signaling"/>
    <property type="evidence" value="ECO:0007669"/>
    <property type="project" value="TreeGrafter"/>
</dbReference>
<dbReference type="Gene3D" id="3.70.10.10">
    <property type="match status" value="1"/>
</dbReference>
<dbReference type="GO" id="GO:0035861">
    <property type="term" value="C:site of double-strand break"/>
    <property type="evidence" value="ECO:0007669"/>
    <property type="project" value="TreeGrafter"/>
</dbReference>
<feature type="compositionally biased region" description="Polar residues" evidence="5">
    <location>
        <begin position="121"/>
        <end position="131"/>
    </location>
</feature>